<evidence type="ECO:0000313" key="1">
    <source>
        <dbReference type="EMBL" id="KAK0390510.1"/>
    </source>
</evidence>
<dbReference type="Proteomes" id="UP001175261">
    <property type="component" value="Unassembled WGS sequence"/>
</dbReference>
<gene>
    <name evidence="1" type="ORF">NLU13_0014</name>
</gene>
<organism evidence="1 2">
    <name type="scientific">Sarocladium strictum</name>
    <name type="common">Black bundle disease fungus</name>
    <name type="synonym">Acremonium strictum</name>
    <dbReference type="NCBI Taxonomy" id="5046"/>
    <lineage>
        <taxon>Eukaryota</taxon>
        <taxon>Fungi</taxon>
        <taxon>Dikarya</taxon>
        <taxon>Ascomycota</taxon>
        <taxon>Pezizomycotina</taxon>
        <taxon>Sordariomycetes</taxon>
        <taxon>Hypocreomycetidae</taxon>
        <taxon>Hypocreales</taxon>
        <taxon>Sarocladiaceae</taxon>
        <taxon>Sarocladium</taxon>
    </lineage>
</organism>
<protein>
    <submittedName>
        <fullName evidence="1">Uncharacterized protein</fullName>
    </submittedName>
</protein>
<sequence length="270" mass="31785">MPALLREHTWWLTSFDRHPDDYTYSQAQWKLEMSMMYARWAQKRLQQQGQESGVRPECGEPMTSAPSDMIEIHELRVFAQMYRIEEGELEILLRLPYLHPRRLTLTIRHADWWFWEDDEQLRFEADWLENVGQALSSSTREVVIELETLSRKKAQLDHVAAHIARNWFFRRRDGVVLFGDVSGNSNELSTWRGASSWAGQRWVRDETSPGTIDYCIIAVPFRLRNMVEKRGGEIDSRFHTMPYTPHQMRVTAPGERLAEQGWVACDMEGR</sequence>
<keyword evidence="2" id="KW-1185">Reference proteome</keyword>
<dbReference type="AlphaFoldDB" id="A0AA39GNA6"/>
<comment type="caution">
    <text evidence="1">The sequence shown here is derived from an EMBL/GenBank/DDBJ whole genome shotgun (WGS) entry which is preliminary data.</text>
</comment>
<reference evidence="1" key="1">
    <citation type="submission" date="2022-10" db="EMBL/GenBank/DDBJ databases">
        <title>Determination and structural analysis of whole genome sequence of Sarocladium strictum F4-1.</title>
        <authorList>
            <person name="Hu L."/>
            <person name="Jiang Y."/>
        </authorList>
    </citation>
    <scope>NUCLEOTIDE SEQUENCE</scope>
    <source>
        <strain evidence="1">F4-1</strain>
    </source>
</reference>
<accession>A0AA39GNA6</accession>
<name>A0AA39GNA6_SARSR</name>
<dbReference type="EMBL" id="JAPDFR010000001">
    <property type="protein sequence ID" value="KAK0390510.1"/>
    <property type="molecule type" value="Genomic_DNA"/>
</dbReference>
<evidence type="ECO:0000313" key="2">
    <source>
        <dbReference type="Proteomes" id="UP001175261"/>
    </source>
</evidence>
<proteinExistence type="predicted"/>